<feature type="transmembrane region" description="Helical" evidence="8">
    <location>
        <begin position="124"/>
        <end position="143"/>
    </location>
</feature>
<evidence type="ECO:0000256" key="5">
    <source>
        <dbReference type="ARBA" id="ARBA00022989"/>
    </source>
</evidence>
<feature type="transmembrane region" description="Helical" evidence="8">
    <location>
        <begin position="155"/>
        <end position="177"/>
    </location>
</feature>
<evidence type="ECO:0000313" key="9">
    <source>
        <dbReference type="EMBL" id="GGY00755.1"/>
    </source>
</evidence>
<evidence type="ECO:0000256" key="1">
    <source>
        <dbReference type="ARBA" id="ARBA00004429"/>
    </source>
</evidence>
<accession>A0ABQ2Z0K0</accession>
<organism evidence="9 10">
    <name type="scientific">Litchfieldella qijiaojingensis</name>
    <dbReference type="NCBI Taxonomy" id="980347"/>
    <lineage>
        <taxon>Bacteria</taxon>
        <taxon>Pseudomonadati</taxon>
        <taxon>Pseudomonadota</taxon>
        <taxon>Gammaproteobacteria</taxon>
        <taxon>Oceanospirillales</taxon>
        <taxon>Halomonadaceae</taxon>
        <taxon>Litchfieldella</taxon>
    </lineage>
</organism>
<feature type="transmembrane region" description="Helical" evidence="8">
    <location>
        <begin position="35"/>
        <end position="56"/>
    </location>
</feature>
<feature type="transmembrane region" description="Helical" evidence="8">
    <location>
        <begin position="183"/>
        <end position="205"/>
    </location>
</feature>
<keyword evidence="6 8" id="KW-0472">Membrane</keyword>
<comment type="caution">
    <text evidence="9">The sequence shown here is derived from an EMBL/GenBank/DDBJ whole genome shotgun (WGS) entry which is preliminary data.</text>
</comment>
<gene>
    <name evidence="9" type="ORF">GCM10007160_30650</name>
</gene>
<keyword evidence="10" id="KW-1185">Reference proteome</keyword>
<feature type="region of interest" description="Disordered" evidence="7">
    <location>
        <begin position="1"/>
        <end position="24"/>
    </location>
</feature>
<protein>
    <submittedName>
        <fullName evidence="9">L-arabinose ABC transporter permease AraH</fullName>
    </submittedName>
</protein>
<keyword evidence="3" id="KW-1003">Cell membrane</keyword>
<proteinExistence type="inferred from homology"/>
<evidence type="ECO:0000256" key="8">
    <source>
        <dbReference type="SAM" id="Phobius"/>
    </source>
</evidence>
<keyword evidence="4 8" id="KW-0812">Transmembrane</keyword>
<dbReference type="NCBIfam" id="NF008441">
    <property type="entry name" value="PRK11285.1"/>
    <property type="match status" value="1"/>
</dbReference>
<evidence type="ECO:0000256" key="3">
    <source>
        <dbReference type="ARBA" id="ARBA00022475"/>
    </source>
</evidence>
<sequence>MTTNKLAQGDSTPADLQSPGQPQGRQELVKPLRTLLDTSGLIAIFVVLFVALSVFIPDFLTGRNMVGLLLSVTLIGTIATTMMMVLALGEVDLSVASIVAFAGVVAAVVTSTSGSVVIGVLGGVVAGGAVGAFNGFVVARFGINSLIATLAAMEFVRGLAYITSGGDAVMITVPAFFDLGSASFLGLTLPVWTMIACFVIFGVLLNMTAFGRNVLATGGNPEAAALAGVNVRRLKVIVFGLQGVVAGIAGVLLTSRMGLGDPNTSMGLELAVISACVLGGVALSGGVASITGVLVGVLIMGCVQNAMGLLNVPTFYQYLVRGAILLLAVMFDRWKQTRRQRA</sequence>
<feature type="transmembrane region" description="Helical" evidence="8">
    <location>
        <begin position="266"/>
        <end position="283"/>
    </location>
</feature>
<feature type="transmembrane region" description="Helical" evidence="8">
    <location>
        <begin position="68"/>
        <end position="88"/>
    </location>
</feature>
<dbReference type="PANTHER" id="PTHR32196:SF37">
    <property type="entry name" value="L-ARABINOSE TRANSPORT SYSTEM PERMEASE PROTEIN ARAH"/>
    <property type="match status" value="1"/>
</dbReference>
<dbReference type="Proteomes" id="UP000653056">
    <property type="component" value="Unassembled WGS sequence"/>
</dbReference>
<comment type="subcellular location">
    <subcellularLocation>
        <location evidence="1">Cell inner membrane</location>
        <topology evidence="1">Multi-pass membrane protein</topology>
    </subcellularLocation>
</comment>
<comment type="similarity">
    <text evidence="2">Belongs to the binding-protein-dependent transport system permease family. AraH/RbsC subfamily.</text>
</comment>
<evidence type="ECO:0000313" key="10">
    <source>
        <dbReference type="Proteomes" id="UP000653056"/>
    </source>
</evidence>
<name>A0ABQ2Z0K0_9GAMM</name>
<evidence type="ECO:0000256" key="7">
    <source>
        <dbReference type="SAM" id="MobiDB-lite"/>
    </source>
</evidence>
<evidence type="ECO:0000256" key="4">
    <source>
        <dbReference type="ARBA" id="ARBA00022692"/>
    </source>
</evidence>
<evidence type="ECO:0000256" key="2">
    <source>
        <dbReference type="ARBA" id="ARBA00007942"/>
    </source>
</evidence>
<dbReference type="InterPro" id="IPR001851">
    <property type="entry name" value="ABC_transp_permease"/>
</dbReference>
<feature type="transmembrane region" description="Helical" evidence="8">
    <location>
        <begin position="315"/>
        <end position="331"/>
    </location>
</feature>
<evidence type="ECO:0000256" key="6">
    <source>
        <dbReference type="ARBA" id="ARBA00023136"/>
    </source>
</evidence>
<dbReference type="Pfam" id="PF02653">
    <property type="entry name" value="BPD_transp_2"/>
    <property type="match status" value="1"/>
</dbReference>
<dbReference type="EMBL" id="BMXS01000017">
    <property type="protein sequence ID" value="GGY00755.1"/>
    <property type="molecule type" value="Genomic_DNA"/>
</dbReference>
<keyword evidence="5 8" id="KW-1133">Transmembrane helix</keyword>
<feature type="transmembrane region" description="Helical" evidence="8">
    <location>
        <begin position="236"/>
        <end position="254"/>
    </location>
</feature>
<dbReference type="CDD" id="cd06579">
    <property type="entry name" value="TM_PBP1_transp_AraH_like"/>
    <property type="match status" value="1"/>
</dbReference>
<dbReference type="RefSeq" id="WP_189470723.1">
    <property type="nucleotide sequence ID" value="NZ_BMXS01000017.1"/>
</dbReference>
<dbReference type="PANTHER" id="PTHR32196">
    <property type="entry name" value="ABC TRANSPORTER PERMEASE PROTEIN YPHD-RELATED-RELATED"/>
    <property type="match status" value="1"/>
</dbReference>
<reference evidence="10" key="1">
    <citation type="journal article" date="2019" name="Int. J. Syst. Evol. Microbiol.">
        <title>The Global Catalogue of Microorganisms (GCM) 10K type strain sequencing project: providing services to taxonomists for standard genome sequencing and annotation.</title>
        <authorList>
            <consortium name="The Broad Institute Genomics Platform"/>
            <consortium name="The Broad Institute Genome Sequencing Center for Infectious Disease"/>
            <person name="Wu L."/>
            <person name="Ma J."/>
        </authorList>
    </citation>
    <scope>NUCLEOTIDE SEQUENCE [LARGE SCALE GENOMIC DNA]</scope>
    <source>
        <strain evidence="10">KCTC 22228</strain>
    </source>
</reference>
<feature type="transmembrane region" description="Helical" evidence="8">
    <location>
        <begin position="95"/>
        <end position="118"/>
    </location>
</feature>